<evidence type="ECO:0000313" key="6">
    <source>
        <dbReference type="Proteomes" id="UP001497744"/>
    </source>
</evidence>
<dbReference type="Proteomes" id="UP001497744">
    <property type="component" value="Unassembled WGS sequence"/>
</dbReference>
<evidence type="ECO:0000256" key="3">
    <source>
        <dbReference type="SAM" id="MobiDB-lite"/>
    </source>
</evidence>
<dbReference type="GeneID" id="94192078"/>
<feature type="compositionally biased region" description="Low complexity" evidence="3">
    <location>
        <begin position="78"/>
        <end position="89"/>
    </location>
</feature>
<feature type="region of interest" description="Disordered" evidence="3">
    <location>
        <begin position="1"/>
        <end position="106"/>
    </location>
</feature>
<comment type="similarity">
    <text evidence="1">Belongs to the NSRP1 family.</text>
</comment>
<keyword evidence="2" id="KW-0175">Coiled coil</keyword>
<dbReference type="AlphaFoldDB" id="A0AAV4LLA5"/>
<proteinExistence type="inferred from homology"/>
<gene>
    <name evidence="5" type="ORF">BcabD6B2_00300</name>
</gene>
<feature type="compositionally biased region" description="Polar residues" evidence="3">
    <location>
        <begin position="23"/>
        <end position="33"/>
    </location>
</feature>
<reference evidence="5 6" key="1">
    <citation type="submission" date="2021-06" db="EMBL/GenBank/DDBJ databases">
        <title>Genome sequence of Babesia caballi.</title>
        <authorList>
            <person name="Yamagishi J."/>
            <person name="Kidaka T."/>
            <person name="Ochi A."/>
        </authorList>
    </citation>
    <scope>NUCLEOTIDE SEQUENCE [LARGE SCALE GENOMIC DNA]</scope>
    <source>
        <strain evidence="5">USDA-D6B2</strain>
    </source>
</reference>
<evidence type="ECO:0000256" key="1">
    <source>
        <dbReference type="ARBA" id="ARBA00010126"/>
    </source>
</evidence>
<accession>A0AAV4LLA5</accession>
<evidence type="ECO:0000256" key="2">
    <source>
        <dbReference type="ARBA" id="ARBA00023054"/>
    </source>
</evidence>
<evidence type="ECO:0000313" key="5">
    <source>
        <dbReference type="EMBL" id="GIX60595.1"/>
    </source>
</evidence>
<feature type="domain" description="Nuclear speckle splicing regulatory protein 1 N-terminal" evidence="4">
    <location>
        <begin position="129"/>
        <end position="218"/>
    </location>
</feature>
<protein>
    <submittedName>
        <fullName evidence="5">Nuclear speckle splicing regulatory protein 1</fullName>
    </submittedName>
</protein>
<dbReference type="PANTHER" id="PTHR47845:SF1">
    <property type="entry name" value="NUCLEAR SPECKLE SPLICING REGULATORY PROTEIN 1 HOMOLOG"/>
    <property type="match status" value="1"/>
</dbReference>
<evidence type="ECO:0000259" key="4">
    <source>
        <dbReference type="Pfam" id="PF09745"/>
    </source>
</evidence>
<keyword evidence="6" id="KW-1185">Reference proteome</keyword>
<dbReference type="InterPro" id="IPR018612">
    <property type="entry name" value="NSRP1_N"/>
</dbReference>
<dbReference type="PANTHER" id="PTHR47845">
    <property type="entry name" value="NUCLEAR SPECKLE SPLICING REGULATORY PROTEIN 1 HOMOLOG"/>
    <property type="match status" value="1"/>
</dbReference>
<dbReference type="GO" id="GO:0000381">
    <property type="term" value="P:regulation of alternative mRNA splicing, via spliceosome"/>
    <property type="evidence" value="ECO:0007669"/>
    <property type="project" value="InterPro"/>
</dbReference>
<name>A0AAV4LLA5_BABCB</name>
<sequence length="247" mass="26637">MAISIALSRSSTASTAGAKKDSTTTTDPSNNKRSAPAAKSSVFGADSDSEPSPPGSPGTHLLSKRPKKSHNAGPGAHSTTATTSVAAERTSVRVKYKDYDLSTDNLPPELYLYDELEDQKDGAERDDPRSLLYLGAAPSKPAVQSAAPAAKDSQYMPSLLRTARDRRMERDIAFDKQQLKADLDGGDAVGEVFVTGAYKRQLEERRRFEEEQRRKDAADLLSSGKSVASLHAHMLKSGLASRSNRRS</sequence>
<organism evidence="5 6">
    <name type="scientific">Babesia caballi</name>
    <dbReference type="NCBI Taxonomy" id="5871"/>
    <lineage>
        <taxon>Eukaryota</taxon>
        <taxon>Sar</taxon>
        <taxon>Alveolata</taxon>
        <taxon>Apicomplexa</taxon>
        <taxon>Aconoidasida</taxon>
        <taxon>Piroplasmida</taxon>
        <taxon>Babesiidae</taxon>
        <taxon>Babesia</taxon>
    </lineage>
</organism>
<dbReference type="InterPro" id="IPR053246">
    <property type="entry name" value="NS_splicing_regulatory_protein"/>
</dbReference>
<dbReference type="Pfam" id="PF09745">
    <property type="entry name" value="NSRP1_N"/>
    <property type="match status" value="1"/>
</dbReference>
<dbReference type="RefSeq" id="XP_067712666.1">
    <property type="nucleotide sequence ID" value="XM_067856565.1"/>
</dbReference>
<dbReference type="EMBL" id="BPLF01000001">
    <property type="protein sequence ID" value="GIX60595.1"/>
    <property type="molecule type" value="Genomic_DNA"/>
</dbReference>
<comment type="caution">
    <text evidence="5">The sequence shown here is derived from an EMBL/GenBank/DDBJ whole genome shotgun (WGS) entry which is preliminary data.</text>
</comment>